<dbReference type="InterPro" id="IPR036770">
    <property type="entry name" value="Ankyrin_rpt-contain_sf"/>
</dbReference>
<dbReference type="PROSITE" id="PS50088">
    <property type="entry name" value="ANK_REPEAT"/>
    <property type="match status" value="3"/>
</dbReference>
<evidence type="ECO:0000313" key="5">
    <source>
        <dbReference type="EMBL" id="MDN3920637.1"/>
    </source>
</evidence>
<dbReference type="SMART" id="SM00248">
    <property type="entry name" value="ANK"/>
    <property type="match status" value="4"/>
</dbReference>
<organism evidence="5 6">
    <name type="scientific">Roseateles violae</name>
    <dbReference type="NCBI Taxonomy" id="3058042"/>
    <lineage>
        <taxon>Bacteria</taxon>
        <taxon>Pseudomonadati</taxon>
        <taxon>Pseudomonadota</taxon>
        <taxon>Betaproteobacteria</taxon>
        <taxon>Burkholderiales</taxon>
        <taxon>Sphaerotilaceae</taxon>
        <taxon>Roseateles</taxon>
    </lineage>
</organism>
<dbReference type="Pfam" id="PF13637">
    <property type="entry name" value="Ank_4"/>
    <property type="match status" value="1"/>
</dbReference>
<dbReference type="EMBL" id="JAUHHC010000002">
    <property type="protein sequence ID" value="MDN3920637.1"/>
    <property type="molecule type" value="Genomic_DNA"/>
</dbReference>
<dbReference type="PROSITE" id="PS50297">
    <property type="entry name" value="ANK_REP_REGION"/>
    <property type="match status" value="3"/>
</dbReference>
<keyword evidence="2 3" id="KW-0040">ANK repeat</keyword>
<sequence length="214" mass="22836">MSWRIALSWLAAALLAAGPARAADIDELTTAAYRNNGREVTSLLMKGVDPNGRDSQGRSPLEVAIREESPKSLQALLDYPGLNIDAANGVGETPLMLAALKGQLDWVKTLAARGAKIDKDGWTPLHYACSGPDNGIAAWLIAKGAAIDARSPNGTTPLMMAARYGPYDLAEQLLKLGADPTLRNQLGLTAADFAAAAEREKLHKLLLQRQQQGR</sequence>
<keyword evidence="4" id="KW-0732">Signal</keyword>
<feature type="repeat" description="ANK" evidence="3">
    <location>
        <begin position="153"/>
        <end position="185"/>
    </location>
</feature>
<keyword evidence="1" id="KW-0677">Repeat</keyword>
<evidence type="ECO:0000256" key="1">
    <source>
        <dbReference type="ARBA" id="ARBA00022737"/>
    </source>
</evidence>
<feature type="chain" id="PRO_5046587863" evidence="4">
    <location>
        <begin position="23"/>
        <end position="214"/>
    </location>
</feature>
<proteinExistence type="predicted"/>
<accession>A0ABT8DQM5</accession>
<feature type="repeat" description="ANK" evidence="3">
    <location>
        <begin position="120"/>
        <end position="152"/>
    </location>
</feature>
<evidence type="ECO:0000256" key="2">
    <source>
        <dbReference type="ARBA" id="ARBA00023043"/>
    </source>
</evidence>
<name>A0ABT8DQM5_9BURK</name>
<comment type="caution">
    <text evidence="5">The sequence shown here is derived from an EMBL/GenBank/DDBJ whole genome shotgun (WGS) entry which is preliminary data.</text>
</comment>
<dbReference type="Gene3D" id="1.25.40.20">
    <property type="entry name" value="Ankyrin repeat-containing domain"/>
    <property type="match status" value="2"/>
</dbReference>
<feature type="repeat" description="ANK" evidence="3">
    <location>
        <begin position="90"/>
        <end position="118"/>
    </location>
</feature>
<evidence type="ECO:0000313" key="6">
    <source>
        <dbReference type="Proteomes" id="UP001228044"/>
    </source>
</evidence>
<evidence type="ECO:0000256" key="3">
    <source>
        <dbReference type="PROSITE-ProRule" id="PRU00023"/>
    </source>
</evidence>
<feature type="signal peptide" evidence="4">
    <location>
        <begin position="1"/>
        <end position="22"/>
    </location>
</feature>
<protein>
    <submittedName>
        <fullName evidence="5">Ankyrin repeat domain-containing protein</fullName>
    </submittedName>
</protein>
<gene>
    <name evidence="5" type="ORF">QWJ38_10135</name>
</gene>
<dbReference type="PANTHER" id="PTHR24171">
    <property type="entry name" value="ANKYRIN REPEAT DOMAIN-CONTAINING PROTEIN 39-RELATED"/>
    <property type="match status" value="1"/>
</dbReference>
<reference evidence="5 6" key="1">
    <citation type="submission" date="2023-06" db="EMBL/GenBank/DDBJ databases">
        <title>Pelomonas sp. PFR6 16S ribosomal RNA gene Genome sequencing and assembly.</title>
        <authorList>
            <person name="Woo H."/>
        </authorList>
    </citation>
    <scope>NUCLEOTIDE SEQUENCE [LARGE SCALE GENOMIC DNA]</scope>
    <source>
        <strain evidence="5 6">PFR6</strain>
    </source>
</reference>
<dbReference type="InterPro" id="IPR002110">
    <property type="entry name" value="Ankyrin_rpt"/>
</dbReference>
<keyword evidence="6" id="KW-1185">Reference proteome</keyword>
<dbReference type="SUPFAM" id="SSF48403">
    <property type="entry name" value="Ankyrin repeat"/>
    <property type="match status" value="1"/>
</dbReference>
<dbReference type="Pfam" id="PF12796">
    <property type="entry name" value="Ank_2"/>
    <property type="match status" value="1"/>
</dbReference>
<evidence type="ECO:0000256" key="4">
    <source>
        <dbReference type="SAM" id="SignalP"/>
    </source>
</evidence>
<dbReference type="RefSeq" id="WP_290358923.1">
    <property type="nucleotide sequence ID" value="NZ_JAUHHC010000002.1"/>
</dbReference>
<dbReference type="Proteomes" id="UP001228044">
    <property type="component" value="Unassembled WGS sequence"/>
</dbReference>